<protein>
    <submittedName>
        <fullName evidence="1">Uncharacterized protein</fullName>
    </submittedName>
</protein>
<dbReference type="AlphaFoldDB" id="A0A8X6Q8K9"/>
<evidence type="ECO:0000313" key="2">
    <source>
        <dbReference type="Proteomes" id="UP000887013"/>
    </source>
</evidence>
<dbReference type="EMBL" id="BMAW01028135">
    <property type="protein sequence ID" value="GFU05833.1"/>
    <property type="molecule type" value="Genomic_DNA"/>
</dbReference>
<keyword evidence="2" id="KW-1185">Reference proteome</keyword>
<comment type="caution">
    <text evidence="1">The sequence shown here is derived from an EMBL/GenBank/DDBJ whole genome shotgun (WGS) entry which is preliminary data.</text>
</comment>
<dbReference type="Proteomes" id="UP000887013">
    <property type="component" value="Unassembled WGS sequence"/>
</dbReference>
<gene>
    <name evidence="1" type="ORF">NPIL_120061</name>
</gene>
<name>A0A8X6Q8K9_NEPPI</name>
<organism evidence="1 2">
    <name type="scientific">Nephila pilipes</name>
    <name type="common">Giant wood spider</name>
    <name type="synonym">Nephila maculata</name>
    <dbReference type="NCBI Taxonomy" id="299642"/>
    <lineage>
        <taxon>Eukaryota</taxon>
        <taxon>Metazoa</taxon>
        <taxon>Ecdysozoa</taxon>
        <taxon>Arthropoda</taxon>
        <taxon>Chelicerata</taxon>
        <taxon>Arachnida</taxon>
        <taxon>Araneae</taxon>
        <taxon>Araneomorphae</taxon>
        <taxon>Entelegynae</taxon>
        <taxon>Araneoidea</taxon>
        <taxon>Nephilidae</taxon>
        <taxon>Nephila</taxon>
    </lineage>
</organism>
<proteinExistence type="predicted"/>
<reference evidence="1" key="1">
    <citation type="submission" date="2020-08" db="EMBL/GenBank/DDBJ databases">
        <title>Multicomponent nature underlies the extraordinary mechanical properties of spider dragline silk.</title>
        <authorList>
            <person name="Kono N."/>
            <person name="Nakamura H."/>
            <person name="Mori M."/>
            <person name="Yoshida Y."/>
            <person name="Ohtoshi R."/>
            <person name="Malay A.D."/>
            <person name="Moran D.A.P."/>
            <person name="Tomita M."/>
            <person name="Numata K."/>
            <person name="Arakawa K."/>
        </authorList>
    </citation>
    <scope>NUCLEOTIDE SEQUENCE</scope>
</reference>
<accession>A0A8X6Q8K9</accession>
<evidence type="ECO:0000313" key="1">
    <source>
        <dbReference type="EMBL" id="GFU05833.1"/>
    </source>
</evidence>
<sequence length="125" mass="13784">MTDKTNLSVNGGMDRISWCLSDLISRARFAVRFGSKIFSCLGKSDQSIDRLAPRISGLICAGAIFTAAAPGSSLLFDRPGMDRLSPRFRFRSSLPDRLSFSRFLGSPDQDLSRLLGSHFSMFQIS</sequence>